<evidence type="ECO:0000313" key="5">
    <source>
        <dbReference type="Proteomes" id="UP000011087"/>
    </source>
</evidence>
<dbReference type="AlphaFoldDB" id="L1ISC3"/>
<dbReference type="GeneID" id="17295530"/>
<dbReference type="EMBL" id="JH993045">
    <property type="protein sequence ID" value="EKX38774.1"/>
    <property type="molecule type" value="Genomic_DNA"/>
</dbReference>
<keyword evidence="5" id="KW-1185">Reference proteome</keyword>
<proteinExistence type="predicted"/>
<dbReference type="KEGG" id="gtt:GUITHDRAFT_165121"/>
<accession>L1ISC3</accession>
<evidence type="ECO:0000313" key="4">
    <source>
        <dbReference type="EnsemblProtists" id="EKX38774"/>
    </source>
</evidence>
<reference evidence="3 5" key="1">
    <citation type="journal article" date="2012" name="Nature">
        <title>Algal genomes reveal evolutionary mosaicism and the fate of nucleomorphs.</title>
        <authorList>
            <consortium name="DOE Joint Genome Institute"/>
            <person name="Curtis B.A."/>
            <person name="Tanifuji G."/>
            <person name="Burki F."/>
            <person name="Gruber A."/>
            <person name="Irimia M."/>
            <person name="Maruyama S."/>
            <person name="Arias M.C."/>
            <person name="Ball S.G."/>
            <person name="Gile G.H."/>
            <person name="Hirakawa Y."/>
            <person name="Hopkins J.F."/>
            <person name="Kuo A."/>
            <person name="Rensing S.A."/>
            <person name="Schmutz J."/>
            <person name="Symeonidi A."/>
            <person name="Elias M."/>
            <person name="Eveleigh R.J."/>
            <person name="Herman E.K."/>
            <person name="Klute M.J."/>
            <person name="Nakayama T."/>
            <person name="Obornik M."/>
            <person name="Reyes-Prieto A."/>
            <person name="Armbrust E.V."/>
            <person name="Aves S.J."/>
            <person name="Beiko R.G."/>
            <person name="Coutinho P."/>
            <person name="Dacks J.B."/>
            <person name="Durnford D.G."/>
            <person name="Fast N.M."/>
            <person name="Green B.R."/>
            <person name="Grisdale C.J."/>
            <person name="Hempel F."/>
            <person name="Henrissat B."/>
            <person name="Hoppner M.P."/>
            <person name="Ishida K."/>
            <person name="Kim E."/>
            <person name="Koreny L."/>
            <person name="Kroth P.G."/>
            <person name="Liu Y."/>
            <person name="Malik S.B."/>
            <person name="Maier U.G."/>
            <person name="McRose D."/>
            <person name="Mock T."/>
            <person name="Neilson J.A."/>
            <person name="Onodera N.T."/>
            <person name="Poole A.M."/>
            <person name="Pritham E.J."/>
            <person name="Richards T.A."/>
            <person name="Rocap G."/>
            <person name="Roy S.W."/>
            <person name="Sarai C."/>
            <person name="Schaack S."/>
            <person name="Shirato S."/>
            <person name="Slamovits C.H."/>
            <person name="Spencer D.F."/>
            <person name="Suzuki S."/>
            <person name="Worden A.Z."/>
            <person name="Zauner S."/>
            <person name="Barry K."/>
            <person name="Bell C."/>
            <person name="Bharti A.K."/>
            <person name="Crow J.A."/>
            <person name="Grimwood J."/>
            <person name="Kramer R."/>
            <person name="Lindquist E."/>
            <person name="Lucas S."/>
            <person name="Salamov A."/>
            <person name="McFadden G.I."/>
            <person name="Lane C.E."/>
            <person name="Keeling P.J."/>
            <person name="Gray M.W."/>
            <person name="Grigoriev I.V."/>
            <person name="Archibald J.M."/>
        </authorList>
    </citation>
    <scope>NUCLEOTIDE SEQUENCE</scope>
    <source>
        <strain evidence="3 5">CCMP2712</strain>
    </source>
</reference>
<reference evidence="5" key="2">
    <citation type="submission" date="2012-11" db="EMBL/GenBank/DDBJ databases">
        <authorList>
            <person name="Kuo A."/>
            <person name="Curtis B.A."/>
            <person name="Tanifuji G."/>
            <person name="Burki F."/>
            <person name="Gruber A."/>
            <person name="Irimia M."/>
            <person name="Maruyama S."/>
            <person name="Arias M.C."/>
            <person name="Ball S.G."/>
            <person name="Gile G.H."/>
            <person name="Hirakawa Y."/>
            <person name="Hopkins J.F."/>
            <person name="Rensing S.A."/>
            <person name="Schmutz J."/>
            <person name="Symeonidi A."/>
            <person name="Elias M."/>
            <person name="Eveleigh R.J."/>
            <person name="Herman E.K."/>
            <person name="Klute M.J."/>
            <person name="Nakayama T."/>
            <person name="Obornik M."/>
            <person name="Reyes-Prieto A."/>
            <person name="Armbrust E.V."/>
            <person name="Aves S.J."/>
            <person name="Beiko R.G."/>
            <person name="Coutinho P."/>
            <person name="Dacks J.B."/>
            <person name="Durnford D.G."/>
            <person name="Fast N.M."/>
            <person name="Green B.R."/>
            <person name="Grisdale C."/>
            <person name="Hempe F."/>
            <person name="Henrissat B."/>
            <person name="Hoppner M.P."/>
            <person name="Ishida K.-I."/>
            <person name="Kim E."/>
            <person name="Koreny L."/>
            <person name="Kroth P.G."/>
            <person name="Liu Y."/>
            <person name="Malik S.-B."/>
            <person name="Maier U.G."/>
            <person name="McRose D."/>
            <person name="Mock T."/>
            <person name="Neilson J.A."/>
            <person name="Onodera N.T."/>
            <person name="Poole A.M."/>
            <person name="Pritham E.J."/>
            <person name="Richards T.A."/>
            <person name="Rocap G."/>
            <person name="Roy S.W."/>
            <person name="Sarai C."/>
            <person name="Schaack S."/>
            <person name="Shirato S."/>
            <person name="Slamovits C.H."/>
            <person name="Spencer D.F."/>
            <person name="Suzuki S."/>
            <person name="Worden A.Z."/>
            <person name="Zauner S."/>
            <person name="Barry K."/>
            <person name="Bell C."/>
            <person name="Bharti A.K."/>
            <person name="Crow J.A."/>
            <person name="Grimwood J."/>
            <person name="Kramer R."/>
            <person name="Lindquist E."/>
            <person name="Lucas S."/>
            <person name="Salamov A."/>
            <person name="McFadden G.I."/>
            <person name="Lane C.E."/>
            <person name="Keeling P.J."/>
            <person name="Gray M.W."/>
            <person name="Grigoriev I.V."/>
            <person name="Archibald J.M."/>
        </authorList>
    </citation>
    <scope>NUCLEOTIDE SEQUENCE</scope>
    <source>
        <strain evidence="5">CCMP2712</strain>
    </source>
</reference>
<evidence type="ECO:0000313" key="3">
    <source>
        <dbReference type="EMBL" id="EKX38774.1"/>
    </source>
</evidence>
<feature type="region of interest" description="Disordered" evidence="2">
    <location>
        <begin position="74"/>
        <end position="94"/>
    </location>
</feature>
<sequence length="378" mass="43519">MRGMAEPLRSRIAEESSACEAVSIKKRCMRRWSMLPRVERVELMQSCFTRWLELHFESRTYQDRLFPSQKGRKMDLDENFHSNSPEHSHDDVKTENLRLKERNKELEAYLTEMSENLYVVEDEVKILRDTLKKYVGFLNALDQSQYDIILSESNFGDRSIDAKKNDESTLRMTYITSRHIHGIDVSQVTKIEQTLEDLHVDHSQLHPTAQKSLSRKALESRKQTLQGVTMSPILLSKERADENREREVLGLIAQIQEELSTDSSSRASGHMTATRSSAGTANKSLSMVDPDSLSELSHSDCDDSFKDPSPGLWSLKEMDLIAEKCEQLRIAQESIEALQAKIARSELGRADLHRRLEHAKSELQIERERNRSLERIFG</sequence>
<name>L1ISC3_GUITC</name>
<dbReference type="RefSeq" id="XP_005825754.1">
    <property type="nucleotide sequence ID" value="XM_005825697.1"/>
</dbReference>
<organism evidence="3">
    <name type="scientific">Guillardia theta (strain CCMP2712)</name>
    <name type="common">Cryptophyte</name>
    <dbReference type="NCBI Taxonomy" id="905079"/>
    <lineage>
        <taxon>Eukaryota</taxon>
        <taxon>Cryptophyceae</taxon>
        <taxon>Pyrenomonadales</taxon>
        <taxon>Geminigeraceae</taxon>
        <taxon>Guillardia</taxon>
    </lineage>
</organism>
<dbReference type="EnsemblProtists" id="EKX38774">
    <property type="protein sequence ID" value="EKX38774"/>
    <property type="gene ID" value="GUITHDRAFT_165121"/>
</dbReference>
<dbReference type="Proteomes" id="UP000011087">
    <property type="component" value="Unassembled WGS sequence"/>
</dbReference>
<reference evidence="4" key="3">
    <citation type="submission" date="2015-06" db="UniProtKB">
        <authorList>
            <consortium name="EnsemblProtists"/>
        </authorList>
    </citation>
    <scope>IDENTIFICATION</scope>
</reference>
<evidence type="ECO:0000256" key="1">
    <source>
        <dbReference type="SAM" id="Coils"/>
    </source>
</evidence>
<feature type="compositionally biased region" description="Polar residues" evidence="2">
    <location>
        <begin position="259"/>
        <end position="285"/>
    </location>
</feature>
<evidence type="ECO:0000256" key="2">
    <source>
        <dbReference type="SAM" id="MobiDB-lite"/>
    </source>
</evidence>
<protein>
    <submittedName>
        <fullName evidence="3 4">Uncharacterized protein</fullName>
    </submittedName>
</protein>
<gene>
    <name evidence="3" type="ORF">GUITHDRAFT_165121</name>
</gene>
<dbReference type="HOGENOM" id="CLU_732482_0_0_1"/>
<dbReference type="PaxDb" id="55529-EKX38774"/>
<keyword evidence="1" id="KW-0175">Coiled coil</keyword>
<feature type="region of interest" description="Disordered" evidence="2">
    <location>
        <begin position="259"/>
        <end position="291"/>
    </location>
</feature>
<feature type="coiled-coil region" evidence="1">
    <location>
        <begin position="321"/>
        <end position="376"/>
    </location>
</feature>